<accession>A0A425CS67</accession>
<sequence length="324" mass="36754">MWYFSESELKESPFFVVQSFKRQDAWLIAATCLFLAAKVEEHYMKAVDFSKHYLAYRRKLCHDAKKVEGGSRVYPSEPATSPTVEAMTDELLFTECLVLHVLAYDLGVVHPHAYVNEFVSLSMAHVDASEDMAVELKRAAWSFLNDSSNTCLCLRFEPRVITAVAVYLAGLYLSHWTQPLTGSGPQTWWASYAHIRRLPRSAAKAAWEGAVLYEGAGLWGKLPVKFYVTFEYMLLTSYYDNFLPMLIRGEMILPSRVVIKTGVFMFASFKDIAFDTIVRVTKPHVLGISVISLHTQNDHQHAEVQLTLASDVDRVFELLYQVGS</sequence>
<dbReference type="GO" id="GO:0006357">
    <property type="term" value="P:regulation of transcription by RNA polymerase II"/>
    <property type="evidence" value="ECO:0007669"/>
    <property type="project" value="InterPro"/>
</dbReference>
<keyword evidence="3" id="KW-1185">Reference proteome</keyword>
<dbReference type="CDD" id="cd20546">
    <property type="entry name" value="CYCLIN_SpCG1C_ScCTK2-like_rpt2"/>
    <property type="match status" value="1"/>
</dbReference>
<gene>
    <name evidence="2" type="ORF">B5M09_003007</name>
</gene>
<dbReference type="EMBL" id="MZMZ02004146">
    <property type="protein sequence ID" value="RQM19830.1"/>
    <property type="molecule type" value="Genomic_DNA"/>
</dbReference>
<dbReference type="Gene3D" id="1.10.472.10">
    <property type="entry name" value="Cyclin-like"/>
    <property type="match status" value="2"/>
</dbReference>
<comment type="caution">
    <text evidence="2">The sequence shown here is derived from an EMBL/GenBank/DDBJ whole genome shotgun (WGS) entry which is preliminary data.</text>
</comment>
<dbReference type="VEuPathDB" id="FungiDB:H257_01116"/>
<reference evidence="2" key="1">
    <citation type="submission" date="2018-07" db="EMBL/GenBank/DDBJ databases">
        <title>Annotation of Aphanomyces astaci genome assembly.</title>
        <authorList>
            <person name="Studholme D.J."/>
        </authorList>
    </citation>
    <scope>NUCLEOTIDE SEQUENCE [LARGE SCALE GENOMIC DNA]</scope>
    <source>
        <strain evidence="2">Pc</strain>
    </source>
</reference>
<dbReference type="InterPro" id="IPR036915">
    <property type="entry name" value="Cyclin-like_sf"/>
</dbReference>
<dbReference type="Proteomes" id="UP000284702">
    <property type="component" value="Unassembled WGS sequence"/>
</dbReference>
<organism evidence="2 3">
    <name type="scientific">Aphanomyces astaci</name>
    <name type="common">Crayfish plague agent</name>
    <dbReference type="NCBI Taxonomy" id="112090"/>
    <lineage>
        <taxon>Eukaryota</taxon>
        <taxon>Sar</taxon>
        <taxon>Stramenopiles</taxon>
        <taxon>Oomycota</taxon>
        <taxon>Saprolegniomycetes</taxon>
        <taxon>Saprolegniales</taxon>
        <taxon>Verrucalvaceae</taxon>
        <taxon>Aphanomyces</taxon>
    </lineage>
</organism>
<protein>
    <recommendedName>
        <fullName evidence="1">Cyclin N-terminal domain-containing protein</fullName>
    </recommendedName>
</protein>
<evidence type="ECO:0000259" key="1">
    <source>
        <dbReference type="Pfam" id="PF00134"/>
    </source>
</evidence>
<evidence type="ECO:0000313" key="3">
    <source>
        <dbReference type="Proteomes" id="UP000284702"/>
    </source>
</evidence>
<dbReference type="PANTHER" id="PTHR10026">
    <property type="entry name" value="CYCLIN"/>
    <property type="match status" value="1"/>
</dbReference>
<dbReference type="Pfam" id="PF00134">
    <property type="entry name" value="Cyclin_N"/>
    <property type="match status" value="1"/>
</dbReference>
<dbReference type="InterPro" id="IPR006671">
    <property type="entry name" value="Cyclin_N"/>
</dbReference>
<proteinExistence type="predicted"/>
<evidence type="ECO:0000313" key="2">
    <source>
        <dbReference type="EMBL" id="RQM19830.1"/>
    </source>
</evidence>
<name>A0A425CS67_APHAT</name>
<feature type="domain" description="Cyclin N-terminal" evidence="1">
    <location>
        <begin position="14"/>
        <end position="106"/>
    </location>
</feature>
<dbReference type="SUPFAM" id="SSF47954">
    <property type="entry name" value="Cyclin-like"/>
    <property type="match status" value="2"/>
</dbReference>
<dbReference type="GO" id="GO:0016538">
    <property type="term" value="F:cyclin-dependent protein serine/threonine kinase regulator activity"/>
    <property type="evidence" value="ECO:0007669"/>
    <property type="project" value="InterPro"/>
</dbReference>
<dbReference type="AlphaFoldDB" id="A0A425CS67"/>
<dbReference type="InterPro" id="IPR043198">
    <property type="entry name" value="Cyclin/Ssn8"/>
</dbReference>